<dbReference type="RefSeq" id="XP_032828930.1">
    <property type="nucleotide sequence ID" value="XM_032973039.1"/>
</dbReference>
<dbReference type="RefSeq" id="XP_032828929.1">
    <property type="nucleotide sequence ID" value="XM_032973038.1"/>
</dbReference>
<feature type="domain" description="Laminin EGF-like" evidence="11">
    <location>
        <begin position="501"/>
        <end position="545"/>
    </location>
</feature>
<dbReference type="PANTHER" id="PTHR10574">
    <property type="entry name" value="NETRIN/LAMININ-RELATED"/>
    <property type="match status" value="1"/>
</dbReference>
<name>A0AAJ7U4A6_PETMA</name>
<evidence type="ECO:0000259" key="12">
    <source>
        <dbReference type="PROSITE" id="PS51117"/>
    </source>
</evidence>
<dbReference type="RefSeq" id="XP_032828924.1">
    <property type="nucleotide sequence ID" value="XM_032973033.1"/>
</dbReference>
<dbReference type="PROSITE" id="PS01248">
    <property type="entry name" value="EGF_LAM_1"/>
    <property type="match status" value="1"/>
</dbReference>
<dbReference type="PANTHER" id="PTHR10574:SF440">
    <property type="entry name" value="LAMININ EGF-LIKE DOMAIN-CONTAINING PROTEIN"/>
    <property type="match status" value="1"/>
</dbReference>
<gene>
    <name evidence="14 15 16 17 18 19" type="primary">LOC116953144</name>
</gene>
<dbReference type="CDD" id="cd00055">
    <property type="entry name" value="EGF_Lam"/>
    <property type="match status" value="3"/>
</dbReference>
<evidence type="ECO:0000256" key="7">
    <source>
        <dbReference type="PROSITE-ProRule" id="PRU00460"/>
    </source>
</evidence>
<dbReference type="Gene3D" id="2.60.120.260">
    <property type="entry name" value="Galactose-binding domain-like"/>
    <property type="match status" value="1"/>
</dbReference>
<dbReference type="PROSITE" id="PS01186">
    <property type="entry name" value="EGF_2"/>
    <property type="match status" value="1"/>
</dbReference>
<feature type="domain" description="EGF-like" evidence="10">
    <location>
        <begin position="544"/>
        <end position="578"/>
    </location>
</feature>
<keyword evidence="13" id="KW-1185">Reference proteome</keyword>
<keyword evidence="3 6" id="KW-1015">Disulfide bond</keyword>
<evidence type="ECO:0000256" key="9">
    <source>
        <dbReference type="SAM" id="SignalP"/>
    </source>
</evidence>
<dbReference type="GO" id="GO:0007409">
    <property type="term" value="P:axonogenesis"/>
    <property type="evidence" value="ECO:0007669"/>
    <property type="project" value="TreeGrafter"/>
</dbReference>
<dbReference type="FunFam" id="2.10.25.10:FF:000180">
    <property type="entry name" value="Netrin G2"/>
    <property type="match status" value="1"/>
</dbReference>
<evidence type="ECO:0000313" key="17">
    <source>
        <dbReference type="RefSeq" id="XP_032828928.1"/>
    </source>
</evidence>
<dbReference type="GO" id="GO:0009888">
    <property type="term" value="P:tissue development"/>
    <property type="evidence" value="ECO:0007669"/>
    <property type="project" value="TreeGrafter"/>
</dbReference>
<evidence type="ECO:0000256" key="6">
    <source>
        <dbReference type="PROSITE-ProRule" id="PRU00076"/>
    </source>
</evidence>
<sequence length="634" mass="69952">MRQRRGIMWPGVQALLSAHACWVLLGALTSAERNRYDHCKSMVHTEEGPGWEYHACQPEATDMTKFAKVRLDPPDITCGSPPDHFCTLENPYLCNLCDASTPQLSHPAELMFDSEPALGSPAYGGGHGGGHVGGHVGAQGGLSTYWQSVSWRRHPEPLRVNITMSWGKTIELTDDVVITFESRRPSAMVLDKSLDYGRTWSAVQYYADDCHELFRREARRALDLTQASATQVICTEEYSRSFVAKQDRTVRFEVLNRTALFAGVGLRNVASLYARLDGDGELRRFFTLTDLRARLLQPATGDTFIDKENLKKYYYAVSNVQVRGRCTCNLHAKECKFEKGQLLCECEHNTTGSDCGKCKRGFRGRLWKAGTYLPYPKGMPNECTANTGNQNGLGGNFGAVPKYERVWPSASSLEASHHKQAASKADAFLPSISSSLEELDTNPECSCNGHSNRCSYIDVLNIVTCVSCKDNTRGQHCQLCRPGFYRNFSVELDNPNMCIKCECNNFGAMHDRCNDSGKCECKEGTSGLKCDECQPGFHWNRGCHPIVCDEFLRCENGGTCVQRQRCACVSGYEGVLCEKSRCTSPNSCGSSSAGQRLRAPALPLLAASSSSLLLLLLLVALLSAGPVQTLVPTR</sequence>
<feature type="disulfide bond" evidence="7">
    <location>
        <begin position="501"/>
        <end position="513"/>
    </location>
</feature>
<evidence type="ECO:0000313" key="19">
    <source>
        <dbReference type="RefSeq" id="XP_032828930.1"/>
    </source>
</evidence>
<evidence type="ECO:0000259" key="10">
    <source>
        <dbReference type="PROSITE" id="PS50026"/>
    </source>
</evidence>
<evidence type="ECO:0000259" key="11">
    <source>
        <dbReference type="PROSITE" id="PS50027"/>
    </source>
</evidence>
<comment type="caution">
    <text evidence="6">Lacks conserved residue(s) required for the propagation of feature annotation.</text>
</comment>
<dbReference type="SMART" id="SM00180">
    <property type="entry name" value="EGF_Lam"/>
    <property type="match status" value="3"/>
</dbReference>
<keyword evidence="1 9" id="KW-0732">Signal</keyword>
<evidence type="ECO:0000256" key="1">
    <source>
        <dbReference type="ARBA" id="ARBA00022729"/>
    </source>
</evidence>
<dbReference type="Gene3D" id="2.10.25.10">
    <property type="entry name" value="Laminin"/>
    <property type="match status" value="4"/>
</dbReference>
<dbReference type="InterPro" id="IPR050440">
    <property type="entry name" value="Laminin/Netrin_ECM"/>
</dbReference>
<protein>
    <submittedName>
        <fullName evidence="14 15">Netrin-G1-like isoform X1</fullName>
    </submittedName>
</protein>
<dbReference type="FunFam" id="2.10.25.10:FF:000112">
    <property type="entry name" value="Netrin G1"/>
    <property type="match status" value="1"/>
</dbReference>
<dbReference type="Proteomes" id="UP001318040">
    <property type="component" value="Chromosome 50"/>
</dbReference>
<keyword evidence="2" id="KW-0677">Repeat</keyword>
<dbReference type="InterPro" id="IPR000742">
    <property type="entry name" value="EGF"/>
</dbReference>
<keyword evidence="5 7" id="KW-0424">Laminin EGF-like domain</keyword>
<dbReference type="Pfam" id="PF24973">
    <property type="entry name" value="EGF_LMN_ATRN"/>
    <property type="match status" value="1"/>
</dbReference>
<dbReference type="PROSITE" id="PS50026">
    <property type="entry name" value="EGF_3"/>
    <property type="match status" value="1"/>
</dbReference>
<dbReference type="RefSeq" id="XP_032828928.1">
    <property type="nucleotide sequence ID" value="XM_032973037.1"/>
</dbReference>
<dbReference type="SUPFAM" id="SSF57196">
    <property type="entry name" value="EGF/Laminin"/>
    <property type="match status" value="3"/>
</dbReference>
<dbReference type="GO" id="GO:0009887">
    <property type="term" value="P:animal organ morphogenesis"/>
    <property type="evidence" value="ECO:0007669"/>
    <property type="project" value="TreeGrafter"/>
</dbReference>
<dbReference type="FunFam" id="2.10.25.10:FF:001161">
    <property type="entry name" value="Netrin-G2"/>
    <property type="match status" value="1"/>
</dbReference>
<evidence type="ECO:0000313" key="13">
    <source>
        <dbReference type="Proteomes" id="UP001318040"/>
    </source>
</evidence>
<dbReference type="FunFam" id="2.10.25.10:FF:000188">
    <property type="entry name" value="Laminin subunit gamma 2"/>
    <property type="match status" value="1"/>
</dbReference>
<reference evidence="14 15" key="1">
    <citation type="submission" date="2025-04" db="UniProtKB">
        <authorList>
            <consortium name="RefSeq"/>
        </authorList>
    </citation>
    <scope>IDENTIFICATION</scope>
    <source>
        <tissue evidence="14 15">Sperm</tissue>
    </source>
</reference>
<feature type="domain" description="Laminin N-terminal" evidence="12">
    <location>
        <begin position="52"/>
        <end position="325"/>
    </location>
</feature>
<evidence type="ECO:0000256" key="5">
    <source>
        <dbReference type="ARBA" id="ARBA00023292"/>
    </source>
</evidence>
<feature type="signal peptide" evidence="9">
    <location>
        <begin position="1"/>
        <end position="31"/>
    </location>
</feature>
<evidence type="ECO:0000256" key="3">
    <source>
        <dbReference type="ARBA" id="ARBA00023157"/>
    </source>
</evidence>
<feature type="transmembrane region" description="Helical" evidence="8">
    <location>
        <begin position="601"/>
        <end position="624"/>
    </location>
</feature>
<evidence type="ECO:0000256" key="4">
    <source>
        <dbReference type="ARBA" id="ARBA00023180"/>
    </source>
</evidence>
<feature type="disulfide bond" evidence="6">
    <location>
        <begin position="568"/>
        <end position="577"/>
    </location>
</feature>
<keyword evidence="4" id="KW-0325">Glycoprotein</keyword>
<dbReference type="AlphaFoldDB" id="A0AAJ7U4A6"/>
<dbReference type="GO" id="GO:0005604">
    <property type="term" value="C:basement membrane"/>
    <property type="evidence" value="ECO:0007669"/>
    <property type="project" value="UniProtKB-ARBA"/>
</dbReference>
<dbReference type="InterPro" id="IPR002049">
    <property type="entry name" value="LE_dom"/>
</dbReference>
<dbReference type="Pfam" id="PF00053">
    <property type="entry name" value="EGF_laminin"/>
    <property type="match status" value="2"/>
</dbReference>
<evidence type="ECO:0000313" key="14">
    <source>
        <dbReference type="RefSeq" id="XP_032828924.1"/>
    </source>
</evidence>
<keyword evidence="8" id="KW-0472">Membrane</keyword>
<dbReference type="PROSITE" id="PS00022">
    <property type="entry name" value="EGF_1"/>
    <property type="match status" value="1"/>
</dbReference>
<dbReference type="KEGG" id="pmrn:116953144"/>
<dbReference type="RefSeq" id="XP_032828925.1">
    <property type="nucleotide sequence ID" value="XM_032973034.1"/>
</dbReference>
<dbReference type="InterPro" id="IPR056863">
    <property type="entry name" value="LMN_ATRN_NET-like_EGF"/>
</dbReference>
<evidence type="ECO:0000313" key="16">
    <source>
        <dbReference type="RefSeq" id="XP_032828927.1"/>
    </source>
</evidence>
<proteinExistence type="predicted"/>
<evidence type="ECO:0000256" key="8">
    <source>
        <dbReference type="SAM" id="Phobius"/>
    </source>
</evidence>
<dbReference type="RefSeq" id="XP_032828927.1">
    <property type="nucleotide sequence ID" value="XM_032973036.1"/>
</dbReference>
<feature type="chain" id="PRO_5044709442" evidence="9">
    <location>
        <begin position="32"/>
        <end position="634"/>
    </location>
</feature>
<accession>A0AAJ7U4A6</accession>
<dbReference type="PROSITE" id="PS50027">
    <property type="entry name" value="EGF_LAM_2"/>
    <property type="match status" value="1"/>
</dbReference>
<keyword evidence="8" id="KW-1133">Transmembrane helix</keyword>
<keyword evidence="8" id="KW-0812">Transmembrane</keyword>
<evidence type="ECO:0000256" key="2">
    <source>
        <dbReference type="ARBA" id="ARBA00022737"/>
    </source>
</evidence>
<keyword evidence="6" id="KW-0245">EGF-like domain</keyword>
<feature type="disulfide bond" evidence="7">
    <location>
        <begin position="521"/>
        <end position="530"/>
    </location>
</feature>
<dbReference type="Pfam" id="PF00055">
    <property type="entry name" value="Laminin_N"/>
    <property type="match status" value="1"/>
</dbReference>
<dbReference type="InterPro" id="IPR008211">
    <property type="entry name" value="Laminin_N"/>
</dbReference>
<organism evidence="13 18">
    <name type="scientific">Petromyzon marinus</name>
    <name type="common">Sea lamprey</name>
    <dbReference type="NCBI Taxonomy" id="7757"/>
    <lineage>
        <taxon>Eukaryota</taxon>
        <taxon>Metazoa</taxon>
        <taxon>Chordata</taxon>
        <taxon>Craniata</taxon>
        <taxon>Vertebrata</taxon>
        <taxon>Cyclostomata</taxon>
        <taxon>Hyperoartia</taxon>
        <taxon>Petromyzontiformes</taxon>
        <taxon>Petromyzontidae</taxon>
        <taxon>Petromyzon</taxon>
    </lineage>
</organism>
<evidence type="ECO:0000313" key="15">
    <source>
        <dbReference type="RefSeq" id="XP_032828925.1"/>
    </source>
</evidence>
<dbReference type="PROSITE" id="PS51117">
    <property type="entry name" value="LAMININ_NTER"/>
    <property type="match status" value="1"/>
</dbReference>
<dbReference type="SMART" id="SM00136">
    <property type="entry name" value="LamNT"/>
    <property type="match status" value="1"/>
</dbReference>
<evidence type="ECO:0000313" key="18">
    <source>
        <dbReference type="RefSeq" id="XP_032828929.1"/>
    </source>
</evidence>